<dbReference type="GO" id="GO:0006633">
    <property type="term" value="P:fatty acid biosynthetic process"/>
    <property type="evidence" value="ECO:0007669"/>
    <property type="project" value="InterPro"/>
</dbReference>
<dbReference type="Pfam" id="PF04336">
    <property type="entry name" value="ACP_PD"/>
    <property type="match status" value="1"/>
</dbReference>
<evidence type="ECO:0000256" key="1">
    <source>
        <dbReference type="ARBA" id="ARBA00022516"/>
    </source>
</evidence>
<protein>
    <submittedName>
        <fullName evidence="4">DUF479 domain-containing protein</fullName>
    </submittedName>
</protein>
<dbReference type="EMBL" id="CP031217">
    <property type="protein sequence ID" value="AXH11979.1"/>
    <property type="molecule type" value="Genomic_DNA"/>
</dbReference>
<dbReference type="EMBL" id="PDKM01000001">
    <property type="protein sequence ID" value="RXK11413.1"/>
    <property type="molecule type" value="Genomic_DNA"/>
</dbReference>
<evidence type="ECO:0000313" key="7">
    <source>
        <dbReference type="Proteomes" id="UP000289193"/>
    </source>
</evidence>
<reference evidence="5 7" key="1">
    <citation type="submission" date="2017-10" db="EMBL/GenBank/DDBJ databases">
        <title>Genomics of the genus Arcobacter.</title>
        <authorList>
            <person name="Perez-Cataluna A."/>
            <person name="Figueras M.J."/>
        </authorList>
    </citation>
    <scope>NUCLEOTIDE SEQUENCE [LARGE SCALE GENOMIC DNA]</scope>
    <source>
        <strain evidence="5 7">CECT 7835</strain>
    </source>
</reference>
<dbReference type="InterPro" id="IPR007431">
    <property type="entry name" value="ACP_PD"/>
</dbReference>
<reference evidence="4 6" key="2">
    <citation type="submission" date="2018-07" db="EMBL/GenBank/DDBJ databases">
        <title>Complete genome of the Arcobacter bivalviorum type strain LMG 26154.</title>
        <authorList>
            <person name="Miller W.G."/>
            <person name="Yee E."/>
            <person name="Bono J.L."/>
        </authorList>
    </citation>
    <scope>NUCLEOTIDE SEQUENCE [LARGE SCALE GENOMIC DNA]</scope>
    <source>
        <strain evidence="4 6">LMG 26154</strain>
    </source>
</reference>
<dbReference type="AlphaFoldDB" id="A0AAX2ADN6"/>
<dbReference type="PANTHER" id="PTHR38764">
    <property type="entry name" value="ACYL CARRIER PROTEIN PHOSPHODIESTERASE"/>
    <property type="match status" value="1"/>
</dbReference>
<gene>
    <name evidence="4" type="ORF">ABIV_0973</name>
    <name evidence="5" type="ORF">CRV05_01640</name>
</gene>
<evidence type="ECO:0000313" key="5">
    <source>
        <dbReference type="EMBL" id="RXK11413.1"/>
    </source>
</evidence>
<evidence type="ECO:0000256" key="3">
    <source>
        <dbReference type="ARBA" id="ARBA00023098"/>
    </source>
</evidence>
<proteinExistence type="predicted"/>
<keyword evidence="2" id="KW-0378">Hydrolase</keyword>
<keyword evidence="7" id="KW-1185">Reference proteome</keyword>
<dbReference type="Proteomes" id="UP000253850">
    <property type="component" value="Chromosome"/>
</dbReference>
<name>A0AAX2ADN6_9BACT</name>
<accession>A0AAX2ADN6</accession>
<keyword evidence="1" id="KW-0444">Lipid biosynthesis</keyword>
<evidence type="ECO:0000313" key="4">
    <source>
        <dbReference type="EMBL" id="AXH11979.1"/>
    </source>
</evidence>
<dbReference type="GO" id="GO:0008770">
    <property type="term" value="F:[acyl-carrier-protein] phosphodiesterase activity"/>
    <property type="evidence" value="ECO:0007669"/>
    <property type="project" value="InterPro"/>
</dbReference>
<keyword evidence="3" id="KW-0443">Lipid metabolism</keyword>
<dbReference type="Proteomes" id="UP000289193">
    <property type="component" value="Unassembled WGS sequence"/>
</dbReference>
<evidence type="ECO:0000256" key="2">
    <source>
        <dbReference type="ARBA" id="ARBA00022801"/>
    </source>
</evidence>
<sequence>MNWLAHIFLSEYNIEFQVANYLADPLKGKVWDNASIHIKNGMAIHKRIDSFTDSHELFKKSKNRLGDKGLLKSVVIDLTYDYLLTKNWNRYSSIELESFLKQFYNNSYELLPKLPSHASTPLKRMIDFELLNKYQTLEQLNEGLLRIDKRLSAKLASRDKTSLYFERVCENIEEIEKDFLEFFPLLCSIVKNETDSNQLIHWKN</sequence>
<organism evidence="5 7">
    <name type="scientific">Halarcobacter bivalviorum</name>
    <dbReference type="NCBI Taxonomy" id="663364"/>
    <lineage>
        <taxon>Bacteria</taxon>
        <taxon>Pseudomonadati</taxon>
        <taxon>Campylobacterota</taxon>
        <taxon>Epsilonproteobacteria</taxon>
        <taxon>Campylobacterales</taxon>
        <taxon>Arcobacteraceae</taxon>
        <taxon>Halarcobacter</taxon>
    </lineage>
</organism>
<dbReference type="RefSeq" id="WP_114840451.1">
    <property type="nucleotide sequence ID" value="NZ_CP031217.1"/>
</dbReference>
<evidence type="ECO:0000313" key="6">
    <source>
        <dbReference type="Proteomes" id="UP000253850"/>
    </source>
</evidence>
<dbReference type="KEGG" id="hbv:ABIV_0973"/>
<dbReference type="PANTHER" id="PTHR38764:SF1">
    <property type="entry name" value="ACYL CARRIER PROTEIN PHOSPHODIESTERASE"/>
    <property type="match status" value="1"/>
</dbReference>